<evidence type="ECO:0000256" key="13">
    <source>
        <dbReference type="ARBA" id="ARBA00023136"/>
    </source>
</evidence>
<evidence type="ECO:0000256" key="18">
    <source>
        <dbReference type="SAM" id="MobiDB-lite"/>
    </source>
</evidence>
<evidence type="ECO:0000256" key="4">
    <source>
        <dbReference type="ARBA" id="ARBA00022448"/>
    </source>
</evidence>
<dbReference type="Gene3D" id="3.30.40.10">
    <property type="entry name" value="Zinc/RING finger domain, C3HC4 (zinc finger)"/>
    <property type="match status" value="1"/>
</dbReference>
<dbReference type="InterPro" id="IPR013083">
    <property type="entry name" value="Znf_RING/FYVE/PHD"/>
</dbReference>
<evidence type="ECO:0000256" key="9">
    <source>
        <dbReference type="ARBA" id="ARBA00022786"/>
    </source>
</evidence>
<evidence type="ECO:0000256" key="5">
    <source>
        <dbReference type="ARBA" id="ARBA00022679"/>
    </source>
</evidence>
<dbReference type="PROSITE" id="PS00518">
    <property type="entry name" value="ZF_RING_1"/>
    <property type="match status" value="1"/>
</dbReference>
<dbReference type="GO" id="GO:0005778">
    <property type="term" value="C:peroxisomal membrane"/>
    <property type="evidence" value="ECO:0007669"/>
    <property type="project" value="UniProtKB-SubCell"/>
</dbReference>
<comment type="catalytic activity">
    <reaction evidence="16">
        <text>[E2 ubiquitin-conjugating enzyme]-S-ubiquitinyl-L-cysteine + [acceptor protein]-L-cysteine = [E2 ubiquitin-conjugating enzyme]-L-cysteine + [acceptor protein]-S-ubiquitinyl-L-cysteine.</text>
        <dbReference type="EC" id="2.3.2.36"/>
    </reaction>
</comment>
<dbReference type="EMBL" id="BPQB01000001">
    <property type="protein sequence ID" value="GJE84379.1"/>
    <property type="molecule type" value="Genomic_DNA"/>
</dbReference>
<keyword evidence="6" id="KW-0812">Transmembrane</keyword>
<dbReference type="GO" id="GO:0016562">
    <property type="term" value="P:protein import into peroxisome matrix, receptor recycling"/>
    <property type="evidence" value="ECO:0007669"/>
    <property type="project" value="UniProtKB-ARBA"/>
</dbReference>
<evidence type="ECO:0000313" key="21">
    <source>
        <dbReference type="Proteomes" id="UP000703269"/>
    </source>
</evidence>
<keyword evidence="11" id="KW-0653">Protein transport</keyword>
<evidence type="ECO:0000256" key="14">
    <source>
        <dbReference type="ARBA" id="ARBA00023140"/>
    </source>
</evidence>
<evidence type="ECO:0000256" key="12">
    <source>
        <dbReference type="ARBA" id="ARBA00022989"/>
    </source>
</evidence>
<keyword evidence="7" id="KW-0479">Metal-binding</keyword>
<keyword evidence="12" id="KW-1133">Transmembrane helix</keyword>
<keyword evidence="5" id="KW-0808">Transferase</keyword>
<evidence type="ECO:0000256" key="17">
    <source>
        <dbReference type="ARBA" id="ARBA00034523"/>
    </source>
</evidence>
<dbReference type="EC" id="2.3.2.36" evidence="17"/>
<dbReference type="GO" id="GO:0016567">
    <property type="term" value="P:protein ubiquitination"/>
    <property type="evidence" value="ECO:0007669"/>
    <property type="project" value="UniProtKB-ARBA"/>
</dbReference>
<keyword evidence="8" id="KW-0863">Zinc-finger</keyword>
<evidence type="ECO:0000259" key="19">
    <source>
        <dbReference type="SMART" id="SM00184"/>
    </source>
</evidence>
<reference evidence="20 21" key="1">
    <citation type="submission" date="2021-08" db="EMBL/GenBank/DDBJ databases">
        <title>Draft Genome Sequence of Phanerochaete sordida strain YK-624.</title>
        <authorList>
            <person name="Mori T."/>
            <person name="Dohra H."/>
            <person name="Suzuki T."/>
            <person name="Kawagishi H."/>
            <person name="Hirai H."/>
        </authorList>
    </citation>
    <scope>NUCLEOTIDE SEQUENCE [LARGE SCALE GENOMIC DNA]</scope>
    <source>
        <strain evidence="20 21">YK-624</strain>
    </source>
</reference>
<evidence type="ECO:0000256" key="7">
    <source>
        <dbReference type="ARBA" id="ARBA00022723"/>
    </source>
</evidence>
<keyword evidence="9" id="KW-0833">Ubl conjugation pathway</keyword>
<evidence type="ECO:0000256" key="3">
    <source>
        <dbReference type="ARBA" id="ARBA00008704"/>
    </source>
</evidence>
<feature type="region of interest" description="Disordered" evidence="18">
    <location>
        <begin position="323"/>
        <end position="348"/>
    </location>
</feature>
<name>A0A9P3FY80_9APHY</name>
<evidence type="ECO:0000256" key="10">
    <source>
        <dbReference type="ARBA" id="ARBA00022833"/>
    </source>
</evidence>
<proteinExistence type="inferred from homology"/>
<evidence type="ECO:0000313" key="20">
    <source>
        <dbReference type="EMBL" id="GJE84379.1"/>
    </source>
</evidence>
<comment type="pathway">
    <text evidence="2">Protein modification; protein ubiquitination.</text>
</comment>
<dbReference type="PANTHER" id="PTHR48178:SF1">
    <property type="entry name" value="PEROXISOME BIOGENESIS FACTOR 2"/>
    <property type="match status" value="1"/>
</dbReference>
<dbReference type="InterPro" id="IPR001841">
    <property type="entry name" value="Znf_RING"/>
</dbReference>
<dbReference type="Pfam" id="PF04757">
    <property type="entry name" value="Pex2_Pex12"/>
    <property type="match status" value="1"/>
</dbReference>
<dbReference type="GO" id="GO:0061630">
    <property type="term" value="F:ubiquitin protein ligase activity"/>
    <property type="evidence" value="ECO:0007669"/>
    <property type="project" value="UniProtKB-EC"/>
</dbReference>
<evidence type="ECO:0000256" key="15">
    <source>
        <dbReference type="ARBA" id="ARBA00032511"/>
    </source>
</evidence>
<dbReference type="Proteomes" id="UP000703269">
    <property type="component" value="Unassembled WGS sequence"/>
</dbReference>
<dbReference type="PANTHER" id="PTHR48178">
    <property type="entry name" value="PEROXISOME BIOGENESIS FACTOR 2"/>
    <property type="match status" value="1"/>
</dbReference>
<dbReference type="InterPro" id="IPR017907">
    <property type="entry name" value="Znf_RING_CS"/>
</dbReference>
<evidence type="ECO:0000256" key="2">
    <source>
        <dbReference type="ARBA" id="ARBA00004906"/>
    </source>
</evidence>
<evidence type="ECO:0000256" key="8">
    <source>
        <dbReference type="ARBA" id="ARBA00022771"/>
    </source>
</evidence>
<protein>
    <recommendedName>
        <fullName evidence="17">RING-type E3 ubiquitin transferase (cysteine targeting)</fullName>
        <ecNumber evidence="17">2.3.2.36</ecNumber>
    </recommendedName>
    <alternativeName>
        <fullName evidence="15">Peroxin-2</fullName>
    </alternativeName>
</protein>
<dbReference type="GO" id="GO:0008270">
    <property type="term" value="F:zinc ion binding"/>
    <property type="evidence" value="ECO:0007669"/>
    <property type="project" value="UniProtKB-KW"/>
</dbReference>
<organism evidence="20 21">
    <name type="scientific">Phanerochaete sordida</name>
    <dbReference type="NCBI Taxonomy" id="48140"/>
    <lineage>
        <taxon>Eukaryota</taxon>
        <taxon>Fungi</taxon>
        <taxon>Dikarya</taxon>
        <taxon>Basidiomycota</taxon>
        <taxon>Agaricomycotina</taxon>
        <taxon>Agaricomycetes</taxon>
        <taxon>Polyporales</taxon>
        <taxon>Phanerochaetaceae</taxon>
        <taxon>Phanerochaete</taxon>
    </lineage>
</organism>
<dbReference type="OrthoDB" id="1701437at2759"/>
<dbReference type="InterPro" id="IPR025654">
    <property type="entry name" value="PEX2/10"/>
</dbReference>
<keyword evidence="13" id="KW-0472">Membrane</keyword>
<evidence type="ECO:0000256" key="16">
    <source>
        <dbReference type="ARBA" id="ARBA00034438"/>
    </source>
</evidence>
<keyword evidence="21" id="KW-1185">Reference proteome</keyword>
<keyword evidence="4" id="KW-0813">Transport</keyword>
<evidence type="ECO:0000256" key="11">
    <source>
        <dbReference type="ARBA" id="ARBA00022927"/>
    </source>
</evidence>
<dbReference type="SUPFAM" id="SSF57850">
    <property type="entry name" value="RING/U-box"/>
    <property type="match status" value="1"/>
</dbReference>
<feature type="region of interest" description="Disordered" evidence="18">
    <location>
        <begin position="425"/>
        <end position="446"/>
    </location>
</feature>
<comment type="caution">
    <text evidence="20">The sequence shown here is derived from an EMBL/GenBank/DDBJ whole genome shotgun (WGS) entry which is preliminary data.</text>
</comment>
<evidence type="ECO:0000256" key="6">
    <source>
        <dbReference type="ARBA" id="ARBA00022692"/>
    </source>
</evidence>
<dbReference type="AlphaFoldDB" id="A0A9P3FY80"/>
<comment type="similarity">
    <text evidence="3">Belongs to the pex2/pex10/pex12 family.</text>
</comment>
<dbReference type="SMART" id="SM00184">
    <property type="entry name" value="RING"/>
    <property type="match status" value="1"/>
</dbReference>
<sequence length="446" mass="49509">MAASSSASYAAWQRIWDQSQARLSSIREALHDESSPVPRVTRVGKLDAELLDQELVQVLQDPLAKALALLNSAFKGRFEPELALCIQLTLFKFSLWDTGASYGAKLQGLRYAIVPQSNGLPSFRLPRRLLLLHGAITMLVPYIHNRIRAHALSQAWPDAPSSDKRRKAWELLTRLESLHSTFTLLNFVAFLWNGRYRTLADRLLRMRLVSTQRITSRDVSYEFMNRQMVWHAFTEFLLFLLPLINTRAIGRRLAQLSQVSVASVIPQPIRSACGMTTGAEDKSRSGVKRGKYWSLPLDQCAICYQDSTTNLSDPAAALSSLATPGYVQSSGPPPDSTEGSDEEPPPFPIHTPYITDCGHTYCYVCITGRLMRTADEASGAGPGSTRWECLRCGEAVSTAERVQMEGIESEYGDEDATSFEFGSEDLDFTTDMSGSIGDDNESFSSE</sequence>
<evidence type="ECO:0000256" key="1">
    <source>
        <dbReference type="ARBA" id="ARBA00004585"/>
    </source>
</evidence>
<feature type="domain" description="RING-type" evidence="19">
    <location>
        <begin position="300"/>
        <end position="392"/>
    </location>
</feature>
<keyword evidence="10" id="KW-0862">Zinc</keyword>
<keyword evidence="14" id="KW-0576">Peroxisome</keyword>
<accession>A0A9P3FY80</accession>
<comment type="subcellular location">
    <subcellularLocation>
        <location evidence="1">Peroxisome membrane</location>
        <topology evidence="1">Multi-pass membrane protein</topology>
    </subcellularLocation>
</comment>
<dbReference type="InterPro" id="IPR006845">
    <property type="entry name" value="Pex_N"/>
</dbReference>
<gene>
    <name evidence="20" type="ORF">PsYK624_004550</name>
</gene>